<dbReference type="InterPro" id="IPR036513">
    <property type="entry name" value="STAS_dom_sf"/>
</dbReference>
<evidence type="ECO:0000313" key="4">
    <source>
        <dbReference type="EMBL" id="RRQ51686.1"/>
    </source>
</evidence>
<accession>A0A3R8Q3X4</accession>
<feature type="transmembrane region" description="Helical" evidence="2">
    <location>
        <begin position="157"/>
        <end position="178"/>
    </location>
</feature>
<dbReference type="SUPFAM" id="SSF52091">
    <property type="entry name" value="SpoIIaa-like"/>
    <property type="match status" value="1"/>
</dbReference>
<evidence type="ECO:0000259" key="3">
    <source>
        <dbReference type="PROSITE" id="PS50801"/>
    </source>
</evidence>
<feature type="transmembrane region" description="Helical" evidence="2">
    <location>
        <begin position="305"/>
        <end position="325"/>
    </location>
</feature>
<dbReference type="InterPro" id="IPR003453">
    <property type="entry name" value="ABC_MlaE_roteobac"/>
</dbReference>
<dbReference type="InterPro" id="IPR030802">
    <property type="entry name" value="Permease_MalE"/>
</dbReference>
<keyword evidence="2" id="KW-0812">Transmembrane</keyword>
<name>A0A3R8Q3X4_9SPHN</name>
<dbReference type="Pfam" id="PF02405">
    <property type="entry name" value="MlaE"/>
    <property type="match status" value="1"/>
</dbReference>
<evidence type="ECO:0000256" key="2">
    <source>
        <dbReference type="RuleBase" id="RU362044"/>
    </source>
</evidence>
<dbReference type="GO" id="GO:0043190">
    <property type="term" value="C:ATP-binding cassette (ABC) transporter complex"/>
    <property type="evidence" value="ECO:0007669"/>
    <property type="project" value="InterPro"/>
</dbReference>
<dbReference type="EMBL" id="RWJI01000001">
    <property type="protein sequence ID" value="RRQ51686.1"/>
    <property type="molecule type" value="Genomic_DNA"/>
</dbReference>
<keyword evidence="5" id="KW-1185">Reference proteome</keyword>
<reference evidence="4 5" key="1">
    <citation type="submission" date="2018-12" db="EMBL/GenBank/DDBJ databases">
        <authorList>
            <person name="Kim S.-J."/>
            <person name="Jung G.-Y."/>
        </authorList>
    </citation>
    <scope>NUCLEOTIDE SEQUENCE [LARGE SCALE GENOMIC DNA]</scope>
    <source>
        <strain evidence="4 5">03SU3-P</strain>
    </source>
</reference>
<feature type="transmembrane region" description="Helical" evidence="2">
    <location>
        <begin position="264"/>
        <end position="285"/>
    </location>
</feature>
<dbReference type="InterPro" id="IPR002645">
    <property type="entry name" value="STAS_dom"/>
</dbReference>
<gene>
    <name evidence="4" type="ORF">D7D48_01965</name>
</gene>
<dbReference type="Proteomes" id="UP000268553">
    <property type="component" value="Unassembled WGS sequence"/>
</dbReference>
<organism evidence="4 5">
    <name type="scientific">Sphingorhabdus wooponensis</name>
    <dbReference type="NCBI Taxonomy" id="940136"/>
    <lineage>
        <taxon>Bacteria</taxon>
        <taxon>Pseudomonadati</taxon>
        <taxon>Pseudomonadota</taxon>
        <taxon>Alphaproteobacteria</taxon>
        <taxon>Sphingomonadales</taxon>
        <taxon>Sphingomonadaceae</taxon>
        <taxon>Sphingorhabdus</taxon>
    </lineage>
</organism>
<dbReference type="RefSeq" id="WP_125229700.1">
    <property type="nucleotide sequence ID" value="NZ_RWJI01000001.1"/>
</dbReference>
<feature type="domain" description="STAS" evidence="3">
    <location>
        <begin position="5"/>
        <end position="78"/>
    </location>
</feature>
<dbReference type="PANTHER" id="PTHR30188:SF3">
    <property type="entry name" value="ABC TRANSPORTER PERMEASE"/>
    <property type="match status" value="1"/>
</dbReference>
<comment type="function">
    <text evidence="1">Could be part of an ABC transporter complex.</text>
</comment>
<keyword evidence="2" id="KW-1133">Transmembrane helix</keyword>
<feature type="transmembrane region" description="Helical" evidence="2">
    <location>
        <begin position="337"/>
        <end position="363"/>
    </location>
</feature>
<comment type="caution">
    <text evidence="4">The sequence shown here is derived from an EMBL/GenBank/DDBJ whole genome shotgun (WGS) entry which is preliminary data.</text>
</comment>
<dbReference type="AlphaFoldDB" id="A0A3R8Q3X4"/>
<comment type="similarity">
    <text evidence="2">Belongs to the MlaE permease family.</text>
</comment>
<evidence type="ECO:0000256" key="1">
    <source>
        <dbReference type="ARBA" id="ARBA00003787"/>
    </source>
</evidence>
<evidence type="ECO:0000313" key="5">
    <source>
        <dbReference type="Proteomes" id="UP000268553"/>
    </source>
</evidence>
<comment type="subcellular location">
    <subcellularLocation>
        <location evidence="2">Cell inner membrane</location>
        <topology evidence="2">Multi-pass membrane protein</topology>
    </subcellularLocation>
</comment>
<feature type="transmembrane region" description="Helical" evidence="2">
    <location>
        <begin position="107"/>
        <end position="137"/>
    </location>
</feature>
<keyword evidence="2" id="KW-0472">Membrane</keyword>
<dbReference type="PROSITE" id="PS50801">
    <property type="entry name" value="STAS"/>
    <property type="match status" value="1"/>
</dbReference>
<dbReference type="NCBIfam" id="TIGR00056">
    <property type="entry name" value="MlaE family lipid ABC transporter permease subunit"/>
    <property type="match status" value="1"/>
</dbReference>
<proteinExistence type="inferred from homology"/>
<dbReference type="GO" id="GO:0005548">
    <property type="term" value="F:phospholipid transporter activity"/>
    <property type="evidence" value="ECO:0007669"/>
    <property type="project" value="TreeGrafter"/>
</dbReference>
<sequence>MANPADFTVEDLPSGQVLRLSGNFAIASIGDVDRSLREISDAVCEIDISGVTHMDTVGAWLVYRTAKEHNAQITGGAVDASRLIDAVRGVDQAEVAVKPRSSSFHRFLAEVGGGVVVSITTFLQFLGFVGQVVKAFFSLLMNPRRFRWHAVVQHFDMVGVRALGIVGLMSFLIGIVIAQQGAVQLRQFGAEVFTINLIGRLTLRELGILMTAIMVAGRSGSAFAAQIGTMKITEEIDAMRTIGVVPVEALVVPRVIAAVVMMPLLGIFASLMSIIGGGLLCWIVLDIPPATFVQRLREVTPMTDFWIGMIKAPVFGAIIAMAGCFQGMQVKGNAEQVGLKTTAAVVQAIFLVIVLDAFFAVFFSEIGWG</sequence>
<dbReference type="OrthoDB" id="9805022at2"/>
<dbReference type="PANTHER" id="PTHR30188">
    <property type="entry name" value="ABC TRANSPORTER PERMEASE PROTEIN-RELATED"/>
    <property type="match status" value="1"/>
</dbReference>
<keyword evidence="2" id="KW-1003">Cell membrane</keyword>
<protein>
    <submittedName>
        <fullName evidence="4">ABC transporter permease</fullName>
    </submittedName>
</protein>
<keyword evidence="2" id="KW-0997">Cell inner membrane</keyword>